<dbReference type="PRINTS" id="PR00111">
    <property type="entry name" value="ABHYDROLASE"/>
</dbReference>
<protein>
    <submittedName>
        <fullName evidence="2">Alpha/beta fold hydrolase</fullName>
    </submittedName>
</protein>
<keyword evidence="3" id="KW-1185">Reference proteome</keyword>
<name>A0A6G4X1W6_9ACTN</name>
<dbReference type="Gene3D" id="3.40.50.1820">
    <property type="entry name" value="alpha/beta hydrolase"/>
    <property type="match status" value="1"/>
</dbReference>
<gene>
    <name evidence="2" type="ORF">G5C65_22730</name>
</gene>
<evidence type="ECO:0000259" key="1">
    <source>
        <dbReference type="Pfam" id="PF00561"/>
    </source>
</evidence>
<accession>A0A6G4X1W6</accession>
<dbReference type="InterPro" id="IPR000073">
    <property type="entry name" value="AB_hydrolase_1"/>
</dbReference>
<feature type="domain" description="AB hydrolase-1" evidence="1">
    <location>
        <begin position="30"/>
        <end position="132"/>
    </location>
</feature>
<dbReference type="Proteomes" id="UP000477722">
    <property type="component" value="Unassembled WGS sequence"/>
</dbReference>
<proteinExistence type="predicted"/>
<keyword evidence="2" id="KW-0378">Hydrolase</keyword>
<dbReference type="InterPro" id="IPR050471">
    <property type="entry name" value="AB_hydrolase"/>
</dbReference>
<comment type="caution">
    <text evidence="2">The sequence shown here is derived from an EMBL/GenBank/DDBJ whole genome shotgun (WGS) entry which is preliminary data.</text>
</comment>
<dbReference type="SUPFAM" id="SSF53474">
    <property type="entry name" value="alpha/beta-Hydrolases"/>
    <property type="match status" value="1"/>
</dbReference>
<dbReference type="PANTHER" id="PTHR43433">
    <property type="entry name" value="HYDROLASE, ALPHA/BETA FOLD FAMILY PROTEIN"/>
    <property type="match status" value="1"/>
</dbReference>
<dbReference type="AlphaFoldDB" id="A0A6G4X1W6"/>
<dbReference type="GO" id="GO:0016787">
    <property type="term" value="F:hydrolase activity"/>
    <property type="evidence" value="ECO:0007669"/>
    <property type="project" value="UniProtKB-KW"/>
</dbReference>
<dbReference type="Pfam" id="PF00561">
    <property type="entry name" value="Abhydrolase_1"/>
    <property type="match status" value="1"/>
</dbReference>
<dbReference type="PANTHER" id="PTHR43433:SF5">
    <property type="entry name" value="AB HYDROLASE-1 DOMAIN-CONTAINING PROTEIN"/>
    <property type="match status" value="1"/>
</dbReference>
<sequence>MSAERVRTVTLEGFGYRCRIVDHPAPRTEPVVVLGGAYQDMYAYRRVEGPWTAVATVISVDLPGSGAADDLPAAYGFDFLARAVAHLLRELGIPYANVFGASYGAPVAYALAQAAPERIARLALAGVGPAFSPAGAAELRAMARCLETGRLEEYGRHCVGALVCRDSRSTVRKNTVTARLLERMMSSVTARDLPRHLESTRRLIAWEGLPPGGIAGVPALCFTGEHDPLTPPDRVREVAATIEGALFTTVREADHLVNLERGPEFGELLARFFTDQPLDGLDYLTPLEHPARPLLLGV</sequence>
<dbReference type="EMBL" id="JAAKZZ010000265">
    <property type="protein sequence ID" value="NGO71122.1"/>
    <property type="molecule type" value="Genomic_DNA"/>
</dbReference>
<evidence type="ECO:0000313" key="3">
    <source>
        <dbReference type="Proteomes" id="UP000477722"/>
    </source>
</evidence>
<dbReference type="RefSeq" id="WP_165300763.1">
    <property type="nucleotide sequence ID" value="NZ_JAAKZZ010000265.1"/>
</dbReference>
<evidence type="ECO:0000313" key="2">
    <source>
        <dbReference type="EMBL" id="NGO71122.1"/>
    </source>
</evidence>
<dbReference type="InterPro" id="IPR029058">
    <property type="entry name" value="AB_hydrolase_fold"/>
</dbReference>
<reference evidence="2 3" key="1">
    <citation type="submission" date="2020-02" db="EMBL/GenBank/DDBJ databases">
        <title>Whole-genome analyses of novel actinobacteria.</title>
        <authorList>
            <person name="Sahin N."/>
            <person name="Tatar D."/>
        </authorList>
    </citation>
    <scope>NUCLEOTIDE SEQUENCE [LARGE SCALE GENOMIC DNA]</scope>
    <source>
        <strain evidence="2 3">SB3404</strain>
    </source>
</reference>
<organism evidence="2 3">
    <name type="scientific">Streptomyces boncukensis</name>
    <dbReference type="NCBI Taxonomy" id="2711219"/>
    <lineage>
        <taxon>Bacteria</taxon>
        <taxon>Bacillati</taxon>
        <taxon>Actinomycetota</taxon>
        <taxon>Actinomycetes</taxon>
        <taxon>Kitasatosporales</taxon>
        <taxon>Streptomycetaceae</taxon>
        <taxon>Streptomyces</taxon>
    </lineage>
</organism>